<dbReference type="InterPro" id="IPR018637">
    <property type="entry name" value="DUF2059"/>
</dbReference>
<keyword evidence="4" id="KW-1185">Reference proteome</keyword>
<dbReference type="Pfam" id="PF09832">
    <property type="entry name" value="DUF2059"/>
    <property type="match status" value="1"/>
</dbReference>
<dbReference type="AlphaFoldDB" id="A0A552U8G9"/>
<evidence type="ECO:0000313" key="3">
    <source>
        <dbReference type="EMBL" id="TRW14517.1"/>
    </source>
</evidence>
<keyword evidence="1" id="KW-0732">Signal</keyword>
<gene>
    <name evidence="3" type="ORF">FMM06_12505</name>
</gene>
<dbReference type="Proteomes" id="UP000317894">
    <property type="component" value="Unassembled WGS sequence"/>
</dbReference>
<sequence>MRMVIAALLLAAPAVAQAAPDVATMAAAKALFEQLGGPAQIRQNAERNLAELRTGASLERSLSRQRGFTMARAQRPQDYDAAFARIGKLQADAAEPIIREGVPAVINAAILAYATHYSAAELRGLAEFYRSPLGQAFQRSQGKVTRDAATALNERIIVKVTAALKLLEPQMTAELKRLQPGKAK</sequence>
<feature type="domain" description="DUF2059" evidence="2">
    <location>
        <begin position="109"/>
        <end position="155"/>
    </location>
</feature>
<reference evidence="3 4" key="1">
    <citation type="submission" date="2019-07" db="EMBL/GenBank/DDBJ databases">
        <title>Novel species isolated from glacier.</title>
        <authorList>
            <person name="Liu Q."/>
            <person name="Xin Y.-H."/>
        </authorList>
    </citation>
    <scope>NUCLEOTIDE SEQUENCE [LARGE SCALE GENOMIC DNA]</scope>
    <source>
        <strain evidence="3 4">LB1R16</strain>
    </source>
</reference>
<dbReference type="OrthoDB" id="7595765at2"/>
<evidence type="ECO:0000256" key="1">
    <source>
        <dbReference type="SAM" id="SignalP"/>
    </source>
</evidence>
<evidence type="ECO:0000259" key="2">
    <source>
        <dbReference type="Pfam" id="PF09832"/>
    </source>
</evidence>
<feature type="chain" id="PRO_5021928534" evidence="1">
    <location>
        <begin position="19"/>
        <end position="184"/>
    </location>
</feature>
<name>A0A552U8G9_9SPHN</name>
<accession>A0A552U8G9</accession>
<protein>
    <submittedName>
        <fullName evidence="3">DUF2059 domain-containing protein</fullName>
    </submittedName>
</protein>
<feature type="signal peptide" evidence="1">
    <location>
        <begin position="1"/>
        <end position="18"/>
    </location>
</feature>
<dbReference type="EMBL" id="VJWA01000002">
    <property type="protein sequence ID" value="TRW14517.1"/>
    <property type="molecule type" value="Genomic_DNA"/>
</dbReference>
<organism evidence="3 4">
    <name type="scientific">Glacieibacterium frigidum</name>
    <dbReference type="NCBI Taxonomy" id="2593303"/>
    <lineage>
        <taxon>Bacteria</taxon>
        <taxon>Pseudomonadati</taxon>
        <taxon>Pseudomonadota</taxon>
        <taxon>Alphaproteobacteria</taxon>
        <taxon>Sphingomonadales</taxon>
        <taxon>Sphingosinicellaceae</taxon>
        <taxon>Glacieibacterium</taxon>
    </lineage>
</organism>
<evidence type="ECO:0000313" key="4">
    <source>
        <dbReference type="Proteomes" id="UP000317894"/>
    </source>
</evidence>
<comment type="caution">
    <text evidence="3">The sequence shown here is derived from an EMBL/GenBank/DDBJ whole genome shotgun (WGS) entry which is preliminary data.</text>
</comment>
<proteinExistence type="predicted"/>